<proteinExistence type="predicted"/>
<dbReference type="RefSeq" id="WP_202921204.1">
    <property type="nucleotide sequence ID" value="NZ_CP036274.1"/>
</dbReference>
<reference evidence="3 4" key="1">
    <citation type="submission" date="2019-02" db="EMBL/GenBank/DDBJ databases">
        <title>Deep-cultivation of Planctomycetes and their phenomic and genomic characterization uncovers novel biology.</title>
        <authorList>
            <person name="Wiegand S."/>
            <person name="Jogler M."/>
            <person name="Boedeker C."/>
            <person name="Pinto D."/>
            <person name="Vollmers J."/>
            <person name="Rivas-Marin E."/>
            <person name="Kohn T."/>
            <person name="Peeters S.H."/>
            <person name="Heuer A."/>
            <person name="Rast P."/>
            <person name="Oberbeckmann S."/>
            <person name="Bunk B."/>
            <person name="Jeske O."/>
            <person name="Meyerdierks A."/>
            <person name="Storesund J.E."/>
            <person name="Kallscheuer N."/>
            <person name="Luecker S."/>
            <person name="Lage O.M."/>
            <person name="Pohl T."/>
            <person name="Merkel B.J."/>
            <person name="Hornburger P."/>
            <person name="Mueller R.-W."/>
            <person name="Bruemmer F."/>
            <person name="Labrenz M."/>
            <person name="Spormann A.M."/>
            <person name="Op den Camp H."/>
            <person name="Overmann J."/>
            <person name="Amann R."/>
            <person name="Jetten M.S.M."/>
            <person name="Mascher T."/>
            <person name="Medema M.H."/>
            <person name="Devos D.P."/>
            <person name="Kaster A.-K."/>
            <person name="Ovreas L."/>
            <person name="Rohde M."/>
            <person name="Galperin M.Y."/>
            <person name="Jogler C."/>
        </authorList>
    </citation>
    <scope>NUCLEOTIDE SEQUENCE [LARGE SCALE GENOMIC DNA]</scope>
    <source>
        <strain evidence="3 4">ETA_A8</strain>
    </source>
</reference>
<dbReference type="InterPro" id="IPR014719">
    <property type="entry name" value="Ribosomal_bL12_C/ClpS-like"/>
</dbReference>
<keyword evidence="4" id="KW-1185">Reference proteome</keyword>
<protein>
    <recommendedName>
        <fullName evidence="5">Ribosomal protein L7/L12</fullName>
    </recommendedName>
</protein>
<keyword evidence="2" id="KW-0472">Membrane</keyword>
<feature type="coiled-coil region" evidence="1">
    <location>
        <begin position="2"/>
        <end position="53"/>
    </location>
</feature>
<sequence>MNDALLDEVLALLAQNKKLEAIKLLKETLGLGLPEAKQAIDQLQADNAQALSAVATPGTTSWEPEARELLKQGQKLRAIKLGRERTGCNLRDAKEKVESLAAEQGITPKQAGGCVGVLLLLIGFLAMLGSLGWSAVH</sequence>
<evidence type="ECO:0000256" key="1">
    <source>
        <dbReference type="SAM" id="Coils"/>
    </source>
</evidence>
<dbReference type="EMBL" id="CP036274">
    <property type="protein sequence ID" value="QDU29643.1"/>
    <property type="molecule type" value="Genomic_DNA"/>
</dbReference>
<evidence type="ECO:0008006" key="5">
    <source>
        <dbReference type="Google" id="ProtNLM"/>
    </source>
</evidence>
<evidence type="ECO:0000313" key="4">
    <source>
        <dbReference type="Proteomes" id="UP000315017"/>
    </source>
</evidence>
<gene>
    <name evidence="3" type="ORF">ETAA8_47580</name>
</gene>
<accession>A0A517YHF3</accession>
<organism evidence="3 4">
    <name type="scientific">Anatilimnocola aggregata</name>
    <dbReference type="NCBI Taxonomy" id="2528021"/>
    <lineage>
        <taxon>Bacteria</taxon>
        <taxon>Pseudomonadati</taxon>
        <taxon>Planctomycetota</taxon>
        <taxon>Planctomycetia</taxon>
        <taxon>Pirellulales</taxon>
        <taxon>Pirellulaceae</taxon>
        <taxon>Anatilimnocola</taxon>
    </lineage>
</organism>
<evidence type="ECO:0000313" key="3">
    <source>
        <dbReference type="EMBL" id="QDU29643.1"/>
    </source>
</evidence>
<name>A0A517YHF3_9BACT</name>
<evidence type="ECO:0000256" key="2">
    <source>
        <dbReference type="SAM" id="Phobius"/>
    </source>
</evidence>
<dbReference type="Proteomes" id="UP000315017">
    <property type="component" value="Chromosome"/>
</dbReference>
<dbReference type="KEGG" id="aagg:ETAA8_47580"/>
<keyword evidence="1" id="KW-0175">Coiled coil</keyword>
<dbReference type="AlphaFoldDB" id="A0A517YHF3"/>
<feature type="transmembrane region" description="Helical" evidence="2">
    <location>
        <begin position="114"/>
        <end position="136"/>
    </location>
</feature>
<dbReference type="Gene3D" id="3.30.1390.10">
    <property type="match status" value="2"/>
</dbReference>
<keyword evidence="2" id="KW-0812">Transmembrane</keyword>
<keyword evidence="2" id="KW-1133">Transmembrane helix</keyword>